<keyword evidence="7" id="KW-0812">Transmembrane</keyword>
<dbReference type="InterPro" id="IPR008271">
    <property type="entry name" value="Ser/Thr_kinase_AS"/>
</dbReference>
<evidence type="ECO:0000256" key="1">
    <source>
        <dbReference type="ARBA" id="ARBA00022527"/>
    </source>
</evidence>
<dbReference type="GO" id="GO:0004674">
    <property type="term" value="F:protein serine/threonine kinase activity"/>
    <property type="evidence" value="ECO:0007669"/>
    <property type="project" value="UniProtKB-KW"/>
</dbReference>
<dbReference type="AlphaFoldDB" id="K2NJB2"/>
<dbReference type="EMBL" id="AHKC01001215">
    <property type="protein sequence ID" value="EKF39480.1"/>
    <property type="molecule type" value="Genomic_DNA"/>
</dbReference>
<evidence type="ECO:0000256" key="4">
    <source>
        <dbReference type="ARBA" id="ARBA00022777"/>
    </source>
</evidence>
<feature type="compositionally biased region" description="Basic and acidic residues" evidence="6">
    <location>
        <begin position="124"/>
        <end position="133"/>
    </location>
</feature>
<dbReference type="OrthoDB" id="346907at2759"/>
<keyword evidence="1" id="KW-0723">Serine/threonine-protein kinase</keyword>
<evidence type="ECO:0000256" key="6">
    <source>
        <dbReference type="SAM" id="MobiDB-lite"/>
    </source>
</evidence>
<name>K2NJB2_TRYCR</name>
<comment type="caution">
    <text evidence="9">The sequence shown here is derived from an EMBL/GenBank/DDBJ whole genome shotgun (WGS) entry which is preliminary data.</text>
</comment>
<keyword evidence="5" id="KW-0067">ATP-binding</keyword>
<keyword evidence="7" id="KW-0472">Membrane</keyword>
<feature type="transmembrane region" description="Helical" evidence="7">
    <location>
        <begin position="13"/>
        <end position="35"/>
    </location>
</feature>
<accession>K2NJB2</accession>
<dbReference type="SMART" id="SM00220">
    <property type="entry name" value="S_TKc"/>
    <property type="match status" value="1"/>
</dbReference>
<feature type="transmembrane region" description="Helical" evidence="7">
    <location>
        <begin position="42"/>
        <end position="64"/>
    </location>
</feature>
<sequence length="438" mass="49110">VCGLFSLRCWVRVSVFLSVSLLSLLLLSILCPVVYNSFLFPLLSFFLFFFFCGGLHVCGGAWPLNRMYDYSTLVTLLSCTAVFKQSFHPRYNSGPVALKVTAAPPLPLALQKRVKEEEEEEGLRDDREGDRERATASLCDGTVHPTLHEARVYARVCPHPSIPVFVECIEDAFDTSRFLAKEHHRGVRRLPVLVTQFVKAASLDRFFYTFPVLRWSVAVQVAHQVANVLQHVHSKGVVYGDLKLPNVLLGSEGHVWLVDFASAVIVHGGVAVSEERRVVEVEELARGITFHLRAPELFSTTQTPETEAFLKHPFMVDFWAFGAFLLELLTGRPCLGTFAERSGKYTRDELQAKAMEGCSLAKQRYGGLKGPHNADRVWDALGDLLAGLIQRSPEQRLGFRGGWGDVLQHRFFESVGPDLLEPFPEEYAEENDELMLGL</sequence>
<feature type="domain" description="Protein kinase" evidence="8">
    <location>
        <begin position="68"/>
        <end position="412"/>
    </location>
</feature>
<evidence type="ECO:0000313" key="9">
    <source>
        <dbReference type="EMBL" id="EKF39480.1"/>
    </source>
</evidence>
<dbReference type="PANTHER" id="PTHR24351">
    <property type="entry name" value="RIBOSOMAL PROTEIN S6 KINASE"/>
    <property type="match status" value="1"/>
</dbReference>
<feature type="non-terminal residue" evidence="9">
    <location>
        <position position="1"/>
    </location>
</feature>
<evidence type="ECO:0000313" key="10">
    <source>
        <dbReference type="Proteomes" id="UP000007350"/>
    </source>
</evidence>
<dbReference type="SUPFAM" id="SSF56112">
    <property type="entry name" value="Protein kinase-like (PK-like)"/>
    <property type="match status" value="1"/>
</dbReference>
<dbReference type="Pfam" id="PF00069">
    <property type="entry name" value="Pkinase"/>
    <property type="match status" value="1"/>
</dbReference>
<reference evidence="9 10" key="1">
    <citation type="journal article" date="2012" name="BMC Genomics">
        <title>Comparative genomic analysis of human infective Trypanosoma cruzi lineages with the bat-restricted subspecies T. cruzi marinkellei.</title>
        <authorList>
            <person name="Franzen O."/>
            <person name="Talavera-Lopez C."/>
            <person name="Ochaya S."/>
            <person name="Butler C.E."/>
            <person name="Messenger L.A."/>
            <person name="Lewis M.D."/>
            <person name="Llewellyn M.S."/>
            <person name="Marinkelle C.J."/>
            <person name="Tyler K.M."/>
            <person name="Miles M.A."/>
            <person name="Andersson B."/>
        </authorList>
    </citation>
    <scope>NUCLEOTIDE SEQUENCE [LARGE SCALE GENOMIC DNA]</scope>
    <source>
        <strain evidence="9 10">B7</strain>
    </source>
</reference>
<protein>
    <submittedName>
        <fullName evidence="9">Protein kinase, putative</fullName>
    </submittedName>
</protein>
<evidence type="ECO:0000256" key="7">
    <source>
        <dbReference type="SAM" id="Phobius"/>
    </source>
</evidence>
<dbReference type="InterPro" id="IPR011009">
    <property type="entry name" value="Kinase-like_dom_sf"/>
</dbReference>
<feature type="region of interest" description="Disordered" evidence="6">
    <location>
        <begin position="114"/>
        <end position="133"/>
    </location>
</feature>
<gene>
    <name evidence="9" type="ORF">MOQ_000292</name>
</gene>
<dbReference type="PROSITE" id="PS50011">
    <property type="entry name" value="PROTEIN_KINASE_DOM"/>
    <property type="match status" value="1"/>
</dbReference>
<keyword evidence="2" id="KW-0808">Transferase</keyword>
<dbReference type="Gene3D" id="1.10.510.10">
    <property type="entry name" value="Transferase(Phosphotransferase) domain 1"/>
    <property type="match status" value="1"/>
</dbReference>
<dbReference type="InterPro" id="IPR000719">
    <property type="entry name" value="Prot_kinase_dom"/>
</dbReference>
<evidence type="ECO:0000256" key="3">
    <source>
        <dbReference type="ARBA" id="ARBA00022741"/>
    </source>
</evidence>
<organism evidence="9 10">
    <name type="scientific">Trypanosoma cruzi marinkellei</name>
    <dbReference type="NCBI Taxonomy" id="85056"/>
    <lineage>
        <taxon>Eukaryota</taxon>
        <taxon>Discoba</taxon>
        <taxon>Euglenozoa</taxon>
        <taxon>Kinetoplastea</taxon>
        <taxon>Metakinetoplastina</taxon>
        <taxon>Trypanosomatida</taxon>
        <taxon>Trypanosomatidae</taxon>
        <taxon>Trypanosoma</taxon>
        <taxon>Schizotrypanum</taxon>
    </lineage>
</organism>
<dbReference type="Proteomes" id="UP000007350">
    <property type="component" value="Unassembled WGS sequence"/>
</dbReference>
<dbReference type="GO" id="GO:0005524">
    <property type="term" value="F:ATP binding"/>
    <property type="evidence" value="ECO:0007669"/>
    <property type="project" value="UniProtKB-KW"/>
</dbReference>
<keyword evidence="3" id="KW-0547">Nucleotide-binding</keyword>
<keyword evidence="10" id="KW-1185">Reference proteome</keyword>
<keyword evidence="7" id="KW-1133">Transmembrane helix</keyword>
<proteinExistence type="predicted"/>
<evidence type="ECO:0000259" key="8">
    <source>
        <dbReference type="PROSITE" id="PS50011"/>
    </source>
</evidence>
<evidence type="ECO:0000256" key="2">
    <source>
        <dbReference type="ARBA" id="ARBA00022679"/>
    </source>
</evidence>
<evidence type="ECO:0000256" key="5">
    <source>
        <dbReference type="ARBA" id="ARBA00022840"/>
    </source>
</evidence>
<keyword evidence="4 9" id="KW-0418">Kinase</keyword>
<dbReference type="PROSITE" id="PS00108">
    <property type="entry name" value="PROTEIN_KINASE_ST"/>
    <property type="match status" value="1"/>
</dbReference>